<comment type="caution">
    <text evidence="8">The sequence shown here is derived from an EMBL/GenBank/DDBJ whole genome shotgun (WGS) entry which is preliminary data.</text>
</comment>
<gene>
    <name evidence="8" type="ORF">ENJ51_12245</name>
</gene>
<dbReference type="Gene3D" id="1.10.3730.20">
    <property type="match status" value="1"/>
</dbReference>
<comment type="similarity">
    <text evidence="2">Belongs to the EamA transporter family.</text>
</comment>
<evidence type="ECO:0000256" key="4">
    <source>
        <dbReference type="ARBA" id="ARBA00022989"/>
    </source>
</evidence>
<evidence type="ECO:0000256" key="1">
    <source>
        <dbReference type="ARBA" id="ARBA00004141"/>
    </source>
</evidence>
<feature type="transmembrane region" description="Helical" evidence="6">
    <location>
        <begin position="73"/>
        <end position="94"/>
    </location>
</feature>
<feature type="transmembrane region" description="Helical" evidence="6">
    <location>
        <begin position="12"/>
        <end position="34"/>
    </location>
</feature>
<feature type="transmembrane region" description="Helical" evidence="6">
    <location>
        <begin position="100"/>
        <end position="120"/>
    </location>
</feature>
<feature type="transmembrane region" description="Helical" evidence="6">
    <location>
        <begin position="40"/>
        <end position="61"/>
    </location>
</feature>
<evidence type="ECO:0000313" key="8">
    <source>
        <dbReference type="EMBL" id="HFC93570.1"/>
    </source>
</evidence>
<dbReference type="AlphaFoldDB" id="A0A7V2T1R3"/>
<feature type="transmembrane region" description="Helical" evidence="6">
    <location>
        <begin position="272"/>
        <end position="294"/>
    </location>
</feature>
<dbReference type="InterPro" id="IPR050638">
    <property type="entry name" value="AA-Vitamin_Transporters"/>
</dbReference>
<accession>A0A7V2T1R3</accession>
<organism evidence="8">
    <name type="scientific">Leucothrix mucor</name>
    <dbReference type="NCBI Taxonomy" id="45248"/>
    <lineage>
        <taxon>Bacteria</taxon>
        <taxon>Pseudomonadati</taxon>
        <taxon>Pseudomonadota</taxon>
        <taxon>Gammaproteobacteria</taxon>
        <taxon>Thiotrichales</taxon>
        <taxon>Thiotrichaceae</taxon>
        <taxon>Leucothrix</taxon>
    </lineage>
</organism>
<keyword evidence="3 6" id="KW-0812">Transmembrane</keyword>
<feature type="transmembrane region" description="Helical" evidence="6">
    <location>
        <begin position="247"/>
        <end position="266"/>
    </location>
</feature>
<dbReference type="Pfam" id="PF00892">
    <property type="entry name" value="EamA"/>
    <property type="match status" value="2"/>
</dbReference>
<keyword evidence="5 6" id="KW-0472">Membrane</keyword>
<feature type="transmembrane region" description="Helical" evidence="6">
    <location>
        <begin position="217"/>
        <end position="235"/>
    </location>
</feature>
<feature type="transmembrane region" description="Helical" evidence="6">
    <location>
        <begin position="151"/>
        <end position="172"/>
    </location>
</feature>
<feature type="domain" description="EamA" evidence="7">
    <location>
        <begin position="156"/>
        <end position="289"/>
    </location>
</feature>
<proteinExistence type="inferred from homology"/>
<dbReference type="EMBL" id="DRMS01000464">
    <property type="protein sequence ID" value="HFC93570.1"/>
    <property type="molecule type" value="Genomic_DNA"/>
</dbReference>
<dbReference type="InterPro" id="IPR037185">
    <property type="entry name" value="EmrE-like"/>
</dbReference>
<reference evidence="8" key="1">
    <citation type="journal article" date="2020" name="mSystems">
        <title>Genome- and Community-Level Interaction Insights into Carbon Utilization and Element Cycling Functions of Hydrothermarchaeota in Hydrothermal Sediment.</title>
        <authorList>
            <person name="Zhou Z."/>
            <person name="Liu Y."/>
            <person name="Xu W."/>
            <person name="Pan J."/>
            <person name="Luo Z.H."/>
            <person name="Li M."/>
        </authorList>
    </citation>
    <scope>NUCLEOTIDE SEQUENCE [LARGE SCALE GENOMIC DNA]</scope>
    <source>
        <strain evidence="8">HyVt-493</strain>
    </source>
</reference>
<comment type="subcellular location">
    <subcellularLocation>
        <location evidence="1">Membrane</location>
        <topology evidence="1">Multi-pass membrane protein</topology>
    </subcellularLocation>
</comment>
<dbReference type="Proteomes" id="UP000885750">
    <property type="component" value="Unassembled WGS sequence"/>
</dbReference>
<feature type="transmembrane region" description="Helical" evidence="6">
    <location>
        <begin position="127"/>
        <end position="144"/>
    </location>
</feature>
<keyword evidence="4 6" id="KW-1133">Transmembrane helix</keyword>
<protein>
    <submittedName>
        <fullName evidence="8">DMT family transporter</fullName>
    </submittedName>
</protein>
<evidence type="ECO:0000256" key="2">
    <source>
        <dbReference type="ARBA" id="ARBA00007362"/>
    </source>
</evidence>
<dbReference type="InterPro" id="IPR000620">
    <property type="entry name" value="EamA_dom"/>
</dbReference>
<name>A0A7V2T1R3_LEUMU</name>
<evidence type="ECO:0000256" key="5">
    <source>
        <dbReference type="ARBA" id="ARBA00023136"/>
    </source>
</evidence>
<feature type="transmembrane region" description="Helical" evidence="6">
    <location>
        <begin position="184"/>
        <end position="205"/>
    </location>
</feature>
<dbReference type="SUPFAM" id="SSF103481">
    <property type="entry name" value="Multidrug resistance efflux transporter EmrE"/>
    <property type="match status" value="2"/>
</dbReference>
<feature type="domain" description="EamA" evidence="7">
    <location>
        <begin position="14"/>
        <end position="143"/>
    </location>
</feature>
<dbReference type="GO" id="GO:0016020">
    <property type="term" value="C:membrane"/>
    <property type="evidence" value="ECO:0007669"/>
    <property type="project" value="UniProtKB-SubCell"/>
</dbReference>
<dbReference type="PANTHER" id="PTHR32322:SF2">
    <property type="entry name" value="EAMA DOMAIN-CONTAINING PROTEIN"/>
    <property type="match status" value="1"/>
</dbReference>
<sequence>MKVYCESMKLSDTLLLILLAAIWGLSFIFMRATAEDFGPIVLITIRVGTATLILLGFLFVKKRRQEFIQYWKALFFIGLLNSALPFSFLAYASLTLNAGILSIINALTPVFAALVAHVWLKDKMTKVQLLGMLIGFSGITYLVWDKMNWDAVSWLPIVAAVMTTVSYGLAANTTKKYLKEVSPITATAGTLFFATLFMMVLALFFLPDFSVIPTLSWGYALALGALCTAFAYLLFFRLIQNIGPSKAVSVTFIIPIFSFLWAYLLLGEVVTMRMWVATAVILLGTGLVTGVIGAKKS</sequence>
<evidence type="ECO:0000259" key="7">
    <source>
        <dbReference type="Pfam" id="PF00892"/>
    </source>
</evidence>
<evidence type="ECO:0000256" key="6">
    <source>
        <dbReference type="SAM" id="Phobius"/>
    </source>
</evidence>
<evidence type="ECO:0000256" key="3">
    <source>
        <dbReference type="ARBA" id="ARBA00022692"/>
    </source>
</evidence>
<dbReference type="PANTHER" id="PTHR32322">
    <property type="entry name" value="INNER MEMBRANE TRANSPORTER"/>
    <property type="match status" value="1"/>
</dbReference>